<dbReference type="InterPro" id="IPR044785">
    <property type="entry name" value="RopGAP1-5"/>
</dbReference>
<feature type="region of interest" description="Disordered" evidence="2">
    <location>
        <begin position="34"/>
        <end position="67"/>
    </location>
</feature>
<evidence type="ECO:0000256" key="2">
    <source>
        <dbReference type="SAM" id="MobiDB-lite"/>
    </source>
</evidence>
<dbReference type="PANTHER" id="PTHR23177">
    <property type="entry name" value="MKIAA1688 PROTEIN"/>
    <property type="match status" value="1"/>
</dbReference>
<evidence type="ECO:0000313" key="3">
    <source>
        <dbReference type="EMBL" id="VVW79636.1"/>
    </source>
</evidence>
<protein>
    <recommendedName>
        <fullName evidence="4">Rho-GAP domain-containing protein</fullName>
    </recommendedName>
</protein>
<feature type="region of interest" description="Disordered" evidence="2">
    <location>
        <begin position="103"/>
        <end position="131"/>
    </location>
</feature>
<evidence type="ECO:0008006" key="4">
    <source>
        <dbReference type="Google" id="ProtNLM"/>
    </source>
</evidence>
<accession>A0A5K1GX68</accession>
<dbReference type="GO" id="GO:0005096">
    <property type="term" value="F:GTPase activator activity"/>
    <property type="evidence" value="ECO:0007669"/>
    <property type="project" value="UniProtKB-KW"/>
</dbReference>
<proteinExistence type="predicted"/>
<dbReference type="PANTHER" id="PTHR23177:SF74">
    <property type="entry name" value="RHO GTPASE-ACTIVATING PROTEIN 3"/>
    <property type="match status" value="1"/>
</dbReference>
<dbReference type="AlphaFoldDB" id="A0A5K1GX68"/>
<dbReference type="EMBL" id="LR721787">
    <property type="protein sequence ID" value="VVW79636.1"/>
    <property type="molecule type" value="Genomic_DNA"/>
</dbReference>
<organism evidence="3">
    <name type="scientific">Nymphaea colorata</name>
    <name type="common">pocket water lily</name>
    <dbReference type="NCBI Taxonomy" id="210225"/>
    <lineage>
        <taxon>Eukaryota</taxon>
        <taxon>Viridiplantae</taxon>
        <taxon>Streptophyta</taxon>
        <taxon>Embryophyta</taxon>
        <taxon>Tracheophyta</taxon>
        <taxon>Spermatophyta</taxon>
        <taxon>Magnoliopsida</taxon>
        <taxon>Nymphaeales</taxon>
        <taxon>Nymphaeaceae</taxon>
        <taxon>Nymphaea</taxon>
    </lineage>
</organism>
<reference evidence="3" key="1">
    <citation type="submission" date="2019-09" db="EMBL/GenBank/DDBJ databases">
        <authorList>
            <person name="Zhang L."/>
        </authorList>
    </citation>
    <scope>NUCLEOTIDE SEQUENCE</scope>
</reference>
<feature type="compositionally biased region" description="Polar residues" evidence="2">
    <location>
        <begin position="56"/>
        <end position="67"/>
    </location>
</feature>
<gene>
    <name evidence="3" type="ORF">NYM_LOCUS27886</name>
</gene>
<sequence>MADPLTALIHAVQVMNFLKTLILKTIQEREESAAKERELSFHPESPSGTDCCGSSRPMTVTGGASTDSRFHDESVLDMFLRSTDCGCSSDADDSFGSFPEKYDADDESGLMSTEGSPRRSQVSAIDGGRTGRFSNRDVESLLDRLNLRKGVRKICMRPAFNMSKAEKKGSAFGIVDSTKVGREEAWWA</sequence>
<feature type="compositionally biased region" description="Polar residues" evidence="2">
    <location>
        <begin position="110"/>
        <end position="123"/>
    </location>
</feature>
<evidence type="ECO:0000256" key="1">
    <source>
        <dbReference type="ARBA" id="ARBA00022468"/>
    </source>
</evidence>
<name>A0A5K1GX68_9MAGN</name>
<keyword evidence="1" id="KW-0343">GTPase activation</keyword>